<gene>
    <name evidence="2" type="ORF">E9232_004248</name>
</gene>
<evidence type="ECO:0000313" key="3">
    <source>
        <dbReference type="Proteomes" id="UP001262410"/>
    </source>
</evidence>
<keyword evidence="3" id="KW-1185">Reference proteome</keyword>
<dbReference type="PROSITE" id="PS51257">
    <property type="entry name" value="PROKAR_LIPOPROTEIN"/>
    <property type="match status" value="1"/>
</dbReference>
<protein>
    <recommendedName>
        <fullName evidence="4">Lipoprotein</fullName>
    </recommendedName>
</protein>
<dbReference type="RefSeq" id="WP_309797160.1">
    <property type="nucleotide sequence ID" value="NZ_JAVDPW010000007.1"/>
</dbReference>
<reference evidence="2 3" key="1">
    <citation type="submission" date="2023-07" db="EMBL/GenBank/DDBJ databases">
        <title>Sorghum-associated microbial communities from plants grown in Nebraska, USA.</title>
        <authorList>
            <person name="Schachtman D."/>
        </authorList>
    </citation>
    <scope>NUCLEOTIDE SEQUENCE [LARGE SCALE GENOMIC DNA]</scope>
    <source>
        <strain evidence="2 3">584</strain>
    </source>
</reference>
<accession>A0ABU1JSX1</accession>
<sequence>MKRVNGAALAAVLAMLALGACAEQGYIDPGYPGYGGPGAGPQQAAAGHAGDSLQRYDAIVRADAAARSCRVRLDPQQAQRFDAVLQQAESEAAAQLAGGSGAPTDQSVIWQELGARRSANEKDAATVVRQRGCRSGTVEELIGSYRNFAATG</sequence>
<keyword evidence="1" id="KW-0732">Signal</keyword>
<feature type="signal peptide" evidence="1">
    <location>
        <begin position="1"/>
        <end position="22"/>
    </location>
</feature>
<evidence type="ECO:0008006" key="4">
    <source>
        <dbReference type="Google" id="ProtNLM"/>
    </source>
</evidence>
<dbReference type="EMBL" id="JAVDPW010000007">
    <property type="protein sequence ID" value="MDR6291714.1"/>
    <property type="molecule type" value="Genomic_DNA"/>
</dbReference>
<name>A0ABU1JSX1_9PROT</name>
<organism evidence="2 3">
    <name type="scientific">Inquilinus ginsengisoli</name>
    <dbReference type="NCBI Taxonomy" id="363840"/>
    <lineage>
        <taxon>Bacteria</taxon>
        <taxon>Pseudomonadati</taxon>
        <taxon>Pseudomonadota</taxon>
        <taxon>Alphaproteobacteria</taxon>
        <taxon>Rhodospirillales</taxon>
        <taxon>Rhodospirillaceae</taxon>
        <taxon>Inquilinus</taxon>
    </lineage>
</organism>
<proteinExistence type="predicted"/>
<evidence type="ECO:0000313" key="2">
    <source>
        <dbReference type="EMBL" id="MDR6291714.1"/>
    </source>
</evidence>
<dbReference type="Proteomes" id="UP001262410">
    <property type="component" value="Unassembled WGS sequence"/>
</dbReference>
<feature type="chain" id="PRO_5047493762" description="Lipoprotein" evidence="1">
    <location>
        <begin position="23"/>
        <end position="152"/>
    </location>
</feature>
<evidence type="ECO:0000256" key="1">
    <source>
        <dbReference type="SAM" id="SignalP"/>
    </source>
</evidence>
<comment type="caution">
    <text evidence="2">The sequence shown here is derived from an EMBL/GenBank/DDBJ whole genome shotgun (WGS) entry which is preliminary data.</text>
</comment>